<evidence type="ECO:0000313" key="2">
    <source>
        <dbReference type="EMBL" id="KAB8576216.1"/>
    </source>
</evidence>
<feature type="region of interest" description="Disordered" evidence="1">
    <location>
        <begin position="457"/>
        <end position="518"/>
    </location>
</feature>
<comment type="caution">
    <text evidence="2">The sequence shown here is derived from an EMBL/GenBank/DDBJ whole genome shotgun (WGS) entry which is preliminary data.</text>
</comment>
<organism evidence="2 3">
    <name type="scientific">Carpinus fangiana</name>
    <dbReference type="NCBI Taxonomy" id="176857"/>
    <lineage>
        <taxon>Eukaryota</taxon>
        <taxon>Viridiplantae</taxon>
        <taxon>Streptophyta</taxon>
        <taxon>Embryophyta</taxon>
        <taxon>Tracheophyta</taxon>
        <taxon>Spermatophyta</taxon>
        <taxon>Magnoliopsida</taxon>
        <taxon>eudicotyledons</taxon>
        <taxon>Gunneridae</taxon>
        <taxon>Pentapetalae</taxon>
        <taxon>rosids</taxon>
        <taxon>fabids</taxon>
        <taxon>Fagales</taxon>
        <taxon>Betulaceae</taxon>
        <taxon>Carpinus</taxon>
    </lineage>
</organism>
<feature type="compositionally biased region" description="Low complexity" evidence="1">
    <location>
        <begin position="1"/>
        <end position="15"/>
    </location>
</feature>
<evidence type="ECO:0000313" key="3">
    <source>
        <dbReference type="Proteomes" id="UP000327013"/>
    </source>
</evidence>
<dbReference type="OrthoDB" id="72441at2759"/>
<sequence>MASSLRSSLTRRTTLNAPGQIDMLDNTRPQAEREDSTFGISGSDGEDGLASVDGKPLSHTLSKLNRQGLRQEMAKRRYTKYSEARYNDDTRPALTERSSTGGITRTDTEASLGDSDPANTGTLPQQQDQAGRLRRGGRKVRGFMKRKKHRHGPEGDVEIDVLYENQRGAYFFGTPIFSSQSLLNFDPPAWLNAQGKPSGVNITNAQVPDPSWEWEWSSWYVDMSQDVDEQGWQYSFMFQNRFPWHGTHPWYHSYCRRRRWMRKRVRKYRPGHDGRVGDPRSLKEAHKLNSDYFSIHPASTRGQEITPSGQSATLRSGSINMLNKQREEEEEEASGEVDTIGTLLKRLKMAEVDREKIKLVLRFMEEGGQDIFYLSEQIPYIMGLLMFQYSRRQLLSAMMSNIDAADGHRKEHEDMDEPEGDEERQRIDNLLKAVEAADRQIQRLEYWSDIQDAVNKGESQGAVGSGDGWMSGWEGLDNSGPGKARAEPTDTATDETIAESTARAEPDKDRQKGKQRVG</sequence>
<reference evidence="2 3" key="1">
    <citation type="submission" date="2019-06" db="EMBL/GenBank/DDBJ databases">
        <title>A chromosomal-level reference genome of Carpinus fangiana (Coryloideae, Betulaceae).</title>
        <authorList>
            <person name="Yang X."/>
            <person name="Wang Z."/>
            <person name="Zhang L."/>
            <person name="Hao G."/>
            <person name="Liu J."/>
            <person name="Yang Y."/>
        </authorList>
    </citation>
    <scope>NUCLEOTIDE SEQUENCE [LARGE SCALE GENOMIC DNA]</scope>
    <source>
        <strain evidence="2">Cfa_2016G</strain>
        <tissue evidence="2">Leaf</tissue>
    </source>
</reference>
<feature type="compositionally biased region" description="Polar residues" evidence="1">
    <location>
        <begin position="96"/>
        <end position="105"/>
    </location>
</feature>
<dbReference type="EMBL" id="VIBQ01000066">
    <property type="protein sequence ID" value="KAB8576216.1"/>
    <property type="molecule type" value="Genomic_DNA"/>
</dbReference>
<keyword evidence="3" id="KW-1185">Reference proteome</keyword>
<dbReference type="AlphaFoldDB" id="A0A5N6L4G8"/>
<accession>A0A5N6L4G8</accession>
<feature type="compositionally biased region" description="Basic residues" evidence="1">
    <location>
        <begin position="132"/>
        <end position="151"/>
    </location>
</feature>
<name>A0A5N6L4G8_9ROSI</name>
<feature type="compositionally biased region" description="Basic and acidic residues" evidence="1">
    <location>
        <begin position="502"/>
        <end position="512"/>
    </location>
</feature>
<gene>
    <name evidence="2" type="ORF">FH972_025744</name>
</gene>
<proteinExistence type="predicted"/>
<feature type="compositionally biased region" description="Basic and acidic residues" evidence="1">
    <location>
        <begin position="72"/>
        <end position="91"/>
    </location>
</feature>
<evidence type="ECO:0000256" key="1">
    <source>
        <dbReference type="SAM" id="MobiDB-lite"/>
    </source>
</evidence>
<evidence type="ECO:0008006" key="4">
    <source>
        <dbReference type="Google" id="ProtNLM"/>
    </source>
</evidence>
<feature type="compositionally biased region" description="Polar residues" evidence="1">
    <location>
        <begin position="117"/>
        <end position="129"/>
    </location>
</feature>
<dbReference type="Proteomes" id="UP000327013">
    <property type="component" value="Unassembled WGS sequence"/>
</dbReference>
<feature type="region of interest" description="Disordered" evidence="1">
    <location>
        <begin position="1"/>
        <end position="151"/>
    </location>
</feature>
<protein>
    <recommendedName>
        <fullName evidence="4">Peroxin/Ferlin domain-containing protein</fullName>
    </recommendedName>
</protein>